<evidence type="ECO:0000313" key="3">
    <source>
        <dbReference type="Proteomes" id="UP000075901"/>
    </source>
</evidence>
<reference evidence="3" key="1">
    <citation type="submission" date="2013-09" db="EMBL/GenBank/DDBJ databases">
        <title>The Genome Sequence of Anopheles maculatus species B.</title>
        <authorList>
            <consortium name="The Broad Institute Genomics Platform"/>
            <person name="Neafsey D.E."/>
            <person name="Besansky N."/>
            <person name="Howell P."/>
            <person name="Walton C."/>
            <person name="Young S.K."/>
            <person name="Zeng Q."/>
            <person name="Gargeya S."/>
            <person name="Fitzgerald M."/>
            <person name="Haas B."/>
            <person name="Abouelleil A."/>
            <person name="Allen A.W."/>
            <person name="Alvarado L."/>
            <person name="Arachchi H.M."/>
            <person name="Berlin A.M."/>
            <person name="Chapman S.B."/>
            <person name="Gainer-Dewar J."/>
            <person name="Goldberg J."/>
            <person name="Griggs A."/>
            <person name="Gujja S."/>
            <person name="Hansen M."/>
            <person name="Howarth C."/>
            <person name="Imamovic A."/>
            <person name="Ireland A."/>
            <person name="Larimer J."/>
            <person name="McCowan C."/>
            <person name="Murphy C."/>
            <person name="Pearson M."/>
            <person name="Poon T.W."/>
            <person name="Priest M."/>
            <person name="Roberts A."/>
            <person name="Saif S."/>
            <person name="Shea T."/>
            <person name="Sisk P."/>
            <person name="Sykes S."/>
            <person name="Wortman J."/>
            <person name="Nusbaum C."/>
            <person name="Birren B."/>
        </authorList>
    </citation>
    <scope>NUCLEOTIDE SEQUENCE [LARGE SCALE GENOMIC DNA]</scope>
    <source>
        <strain evidence="3">maculatus3</strain>
    </source>
</reference>
<organism evidence="2 3">
    <name type="scientific">Anopheles maculatus</name>
    <dbReference type="NCBI Taxonomy" id="74869"/>
    <lineage>
        <taxon>Eukaryota</taxon>
        <taxon>Metazoa</taxon>
        <taxon>Ecdysozoa</taxon>
        <taxon>Arthropoda</taxon>
        <taxon>Hexapoda</taxon>
        <taxon>Insecta</taxon>
        <taxon>Pterygota</taxon>
        <taxon>Neoptera</taxon>
        <taxon>Endopterygota</taxon>
        <taxon>Diptera</taxon>
        <taxon>Nematocera</taxon>
        <taxon>Culicoidea</taxon>
        <taxon>Culicidae</taxon>
        <taxon>Anophelinae</taxon>
        <taxon>Anopheles</taxon>
        <taxon>Anopheles maculatus group</taxon>
    </lineage>
</organism>
<protein>
    <submittedName>
        <fullName evidence="2">Uncharacterized protein</fullName>
    </submittedName>
</protein>
<feature type="region of interest" description="Disordered" evidence="1">
    <location>
        <begin position="147"/>
        <end position="166"/>
    </location>
</feature>
<keyword evidence="3" id="KW-1185">Reference proteome</keyword>
<evidence type="ECO:0000256" key="1">
    <source>
        <dbReference type="SAM" id="MobiDB-lite"/>
    </source>
</evidence>
<proteinExistence type="predicted"/>
<dbReference type="AlphaFoldDB" id="A0A182SSE6"/>
<reference evidence="2" key="2">
    <citation type="submission" date="2020-05" db="UniProtKB">
        <authorList>
            <consortium name="EnsemblMetazoa"/>
        </authorList>
    </citation>
    <scope>IDENTIFICATION</scope>
    <source>
        <strain evidence="2">maculatus3</strain>
    </source>
</reference>
<sequence length="258" mass="27825">MDQNSSSTPVTDAFAPQHPAWPQLAECFLNTPPATPQHEMPPEAVDEEQRRAVLVKKSSPSWTRLKGTIRLIGQRKKRISAAGIVQRVLRTVLAHDGWWNFADVLAVKLHSSTRVRCSSIMSPARAGNCMLKLKETVPGGTGPKLLSAGQPTVPVPKPPGHVADTDRSKNDALLRELIDCLGAVETMPLESKQGYVDFAILPDNPGYGAERNHTGTVGDQASPSVCGSCVDTSPLFAADSDKYVLLFTELGPVSWPIV</sequence>
<evidence type="ECO:0000313" key="2">
    <source>
        <dbReference type="EnsemblMetazoa" id="AMAM012464-PA"/>
    </source>
</evidence>
<dbReference type="VEuPathDB" id="VectorBase:AMAM012464"/>
<accession>A0A182SSE6</accession>
<dbReference type="EnsemblMetazoa" id="AMAM012464-RA">
    <property type="protein sequence ID" value="AMAM012464-PA"/>
    <property type="gene ID" value="AMAM012464"/>
</dbReference>
<dbReference type="Proteomes" id="UP000075901">
    <property type="component" value="Unassembled WGS sequence"/>
</dbReference>
<name>A0A182SSE6_9DIPT</name>